<sequence length="859" mass="89198">MRANYVARRGESLHTLDSVLRPLREQNPHFAPNVGLAVYRIPLGPLSTNTPTAGVIHETATTTFFLHTFAMPSNNTGGSRAKNKDGKLIDSLREACPPHKHKDLAALVKSLKGDEEKIRQKIMEWWEEQPVSTEEEWEDVNKRIAKKKPEVRGGRGRGRSEGRGREAGRGGRGDGGRGRTGEGRGAGRGRSTAPRANDRPKNNTTLTETSATADKPVADPEIGIPNLNSVPAPLGAWAKKTGDSIPAEVSAPDPVPTPAPVAAVTPPSPVAPMVSTPAAPGIRATSGGNVWATKGSAHLIRAEKPKPPAPAAPYVPKAEAPRVRRTGVSREAPTTTAQPPASVHMNVPVAPAPPAPATTAPTTTANAWSKSSAVSETSKVDLPPSAVGSKHIGSMSPAAPPAPAAPLEMQQQTKPPKAPGPVLNMGRWETTDADDANLDFGFGSFDDAGGPGHQVNASVTENEIAPPAPAASPARPPPGLSLTGIPPMPSNAVMVHELENKLEGATLNASAGTGDNNSHPQTSGPSMNSTAPGMYQGGYGQPYGIPGSNNIASSMGMYNYNAPGAQGNAFAGMPGGVPGLGGPSQPKLGGGIPPVQAGGLYAAAQPEPSSGNESGSIAASNPTDPNATPGMPPGMPNMPYGNPALYYGGQAPFHMGQHQGGMGYNYGYGAQFGGAVQGGFGYPQGMGQSAGYAPHYGDQHEQQGSHGNSGGYQKNNGNYRARNQHHNNNQYHNQYQQHGGYGGQPYNMGYQGDHFQQRGGYGQHGGMPDPYNMQQQPQQHQGGGNYGGGFQDDEQYKGKKGGNRPFQQQGPPQALGTGQQTFGLQGQVADSSQPSSGWSNQQGATGGWGGGTPSWQQNK</sequence>
<feature type="compositionally biased region" description="Polar residues" evidence="1">
    <location>
        <begin position="202"/>
        <end position="212"/>
    </location>
</feature>
<feature type="compositionally biased region" description="Low complexity" evidence="1">
    <location>
        <begin position="815"/>
        <end position="827"/>
    </location>
</feature>
<dbReference type="EMBL" id="CM000607">
    <property type="protein sequence ID" value="EEC50224.1"/>
    <property type="molecule type" value="Genomic_DNA"/>
</dbReference>
<dbReference type="PaxDb" id="2850-Phatr44485"/>
<feature type="compositionally biased region" description="Gly residues" evidence="1">
    <location>
        <begin position="781"/>
        <end position="790"/>
    </location>
</feature>
<dbReference type="AlphaFoldDB" id="B7FUA1"/>
<feature type="compositionally biased region" description="Polar residues" evidence="1">
    <location>
        <begin position="704"/>
        <end position="718"/>
    </location>
</feature>
<feature type="compositionally biased region" description="Pro residues" evidence="1">
    <location>
        <begin position="466"/>
        <end position="479"/>
    </location>
</feature>
<dbReference type="RefSeq" id="XP_002178559.1">
    <property type="nucleotide sequence ID" value="XM_002178523.1"/>
</dbReference>
<feature type="compositionally biased region" description="Low complexity" evidence="1">
    <location>
        <begin position="726"/>
        <end position="738"/>
    </location>
</feature>
<dbReference type="OMA" id="QPEAPYF"/>
<protein>
    <submittedName>
        <fullName evidence="2">Uncharacterized protein</fullName>
    </submittedName>
</protein>
<dbReference type="Proteomes" id="UP000000759">
    <property type="component" value="Chromosome 4"/>
</dbReference>
<dbReference type="InParanoid" id="B7FUA1"/>
<feature type="compositionally biased region" description="Low complexity" evidence="1">
    <location>
        <begin position="439"/>
        <end position="448"/>
    </location>
</feature>
<keyword evidence="3" id="KW-1185">Reference proteome</keyword>
<feature type="compositionally biased region" description="Basic and acidic residues" evidence="1">
    <location>
        <begin position="147"/>
        <end position="182"/>
    </location>
</feature>
<evidence type="ECO:0000313" key="3">
    <source>
        <dbReference type="Proteomes" id="UP000000759"/>
    </source>
</evidence>
<organism evidence="2 3">
    <name type="scientific">Phaeodactylum tricornutum (strain CCAP 1055/1)</name>
    <dbReference type="NCBI Taxonomy" id="556484"/>
    <lineage>
        <taxon>Eukaryota</taxon>
        <taxon>Sar</taxon>
        <taxon>Stramenopiles</taxon>
        <taxon>Ochrophyta</taxon>
        <taxon>Bacillariophyta</taxon>
        <taxon>Bacillariophyceae</taxon>
        <taxon>Bacillariophycidae</taxon>
        <taxon>Naviculales</taxon>
        <taxon>Phaeodactylaceae</taxon>
        <taxon>Phaeodactylum</taxon>
    </lineage>
</organism>
<dbReference type="KEGG" id="pti:PHATRDRAFT_44485"/>
<name>B7FUA1_PHATC</name>
<gene>
    <name evidence="2" type="ORF">PHATRDRAFT_44485</name>
</gene>
<feature type="region of interest" description="Disordered" evidence="1">
    <location>
        <begin position="147"/>
        <end position="263"/>
    </location>
</feature>
<reference evidence="3" key="2">
    <citation type="submission" date="2008-08" db="EMBL/GenBank/DDBJ databases">
        <authorList>
            <consortium name="Diatom Consortium"/>
            <person name="Grigoriev I."/>
            <person name="Grimwood J."/>
            <person name="Kuo A."/>
            <person name="Otillar R.P."/>
            <person name="Salamov A."/>
            <person name="Detter J.C."/>
            <person name="Lindquist E."/>
            <person name="Shapiro H."/>
            <person name="Lucas S."/>
            <person name="Glavina del Rio T."/>
            <person name="Pitluck S."/>
            <person name="Rokhsar D."/>
            <person name="Bowler C."/>
        </authorList>
    </citation>
    <scope>GENOME REANNOTATION</scope>
    <source>
        <strain evidence="3">CCAP 1055/1</strain>
    </source>
</reference>
<dbReference type="OrthoDB" id="49642at2759"/>
<dbReference type="STRING" id="556484.B7FUA1"/>
<feature type="compositionally biased region" description="Polar residues" evidence="1">
    <location>
        <begin position="607"/>
        <end position="624"/>
    </location>
</feature>
<accession>B7FUA1</accession>
<evidence type="ECO:0000256" key="1">
    <source>
        <dbReference type="SAM" id="MobiDB-lite"/>
    </source>
</evidence>
<dbReference type="HOGENOM" id="CLU_336962_0_0_1"/>
<feature type="compositionally biased region" description="Polar residues" evidence="1">
    <location>
        <begin position="828"/>
        <end position="840"/>
    </location>
</feature>
<feature type="compositionally biased region" description="Polar residues" evidence="1">
    <location>
        <begin position="366"/>
        <end position="377"/>
    </location>
</feature>
<reference evidence="2 3" key="1">
    <citation type="journal article" date="2008" name="Nature">
        <title>The Phaeodactylum genome reveals the evolutionary history of diatom genomes.</title>
        <authorList>
            <person name="Bowler C."/>
            <person name="Allen A.E."/>
            <person name="Badger J.H."/>
            <person name="Grimwood J."/>
            <person name="Jabbari K."/>
            <person name="Kuo A."/>
            <person name="Maheswari U."/>
            <person name="Martens C."/>
            <person name="Maumus F."/>
            <person name="Otillar R.P."/>
            <person name="Rayko E."/>
            <person name="Salamov A."/>
            <person name="Vandepoele K."/>
            <person name="Beszteri B."/>
            <person name="Gruber A."/>
            <person name="Heijde M."/>
            <person name="Katinka M."/>
            <person name="Mock T."/>
            <person name="Valentin K."/>
            <person name="Verret F."/>
            <person name="Berges J.A."/>
            <person name="Brownlee C."/>
            <person name="Cadoret J.P."/>
            <person name="Chiovitti A."/>
            <person name="Choi C.J."/>
            <person name="Coesel S."/>
            <person name="De Martino A."/>
            <person name="Detter J.C."/>
            <person name="Durkin C."/>
            <person name="Falciatore A."/>
            <person name="Fournet J."/>
            <person name="Haruta M."/>
            <person name="Huysman M.J."/>
            <person name="Jenkins B.D."/>
            <person name="Jiroutova K."/>
            <person name="Jorgensen R.E."/>
            <person name="Joubert Y."/>
            <person name="Kaplan A."/>
            <person name="Kroger N."/>
            <person name="Kroth P.G."/>
            <person name="La Roche J."/>
            <person name="Lindquist E."/>
            <person name="Lommer M."/>
            <person name="Martin-Jezequel V."/>
            <person name="Lopez P.J."/>
            <person name="Lucas S."/>
            <person name="Mangogna M."/>
            <person name="McGinnis K."/>
            <person name="Medlin L.K."/>
            <person name="Montsant A."/>
            <person name="Oudot-Le Secq M.P."/>
            <person name="Napoli C."/>
            <person name="Obornik M."/>
            <person name="Parker M.S."/>
            <person name="Petit J.L."/>
            <person name="Porcel B.M."/>
            <person name="Poulsen N."/>
            <person name="Robison M."/>
            <person name="Rychlewski L."/>
            <person name="Rynearson T.A."/>
            <person name="Schmutz J."/>
            <person name="Shapiro H."/>
            <person name="Siaut M."/>
            <person name="Stanley M."/>
            <person name="Sussman M.R."/>
            <person name="Taylor A.R."/>
            <person name="Vardi A."/>
            <person name="von Dassow P."/>
            <person name="Vyverman W."/>
            <person name="Willis A."/>
            <person name="Wyrwicz L.S."/>
            <person name="Rokhsar D.S."/>
            <person name="Weissenbach J."/>
            <person name="Armbrust E.V."/>
            <person name="Green B.R."/>
            <person name="Van de Peer Y."/>
            <person name="Grigoriev I.V."/>
        </authorList>
    </citation>
    <scope>NUCLEOTIDE SEQUENCE [LARGE SCALE GENOMIC DNA]</scope>
    <source>
        <strain evidence="2 3">CCAP 1055/1</strain>
    </source>
</reference>
<feature type="region of interest" description="Disordered" evidence="1">
    <location>
        <begin position="300"/>
        <end position="485"/>
    </location>
</feature>
<evidence type="ECO:0000313" key="2">
    <source>
        <dbReference type="EMBL" id="EEC50224.1"/>
    </source>
</evidence>
<feature type="region of interest" description="Disordered" evidence="1">
    <location>
        <begin position="603"/>
        <end position="635"/>
    </location>
</feature>
<feature type="region of interest" description="Disordered" evidence="1">
    <location>
        <begin position="691"/>
        <end position="859"/>
    </location>
</feature>
<dbReference type="eggNOG" id="ENOG502RA86">
    <property type="taxonomic scope" value="Eukaryota"/>
</dbReference>
<feature type="region of interest" description="Disordered" evidence="1">
    <location>
        <begin position="507"/>
        <end position="531"/>
    </location>
</feature>
<proteinExistence type="predicted"/>
<dbReference type="GeneID" id="7197714"/>